<comment type="caution">
    <text evidence="1">The sequence shown here is derived from an EMBL/GenBank/DDBJ whole genome shotgun (WGS) entry which is preliminary data.</text>
</comment>
<evidence type="ECO:0000313" key="1">
    <source>
        <dbReference type="EMBL" id="EDV04398.1"/>
    </source>
</evidence>
<sequence length="42" mass="4876">MIESNNFSLSLFFTPRKVIFAGNFYVMEVAEYVIKALCIQIK</sequence>
<name>B3CBE6_9BACE</name>
<dbReference type="Proteomes" id="UP000004596">
    <property type="component" value="Unassembled WGS sequence"/>
</dbReference>
<reference evidence="1 2" key="2">
    <citation type="submission" date="2008-04" db="EMBL/GenBank/DDBJ databases">
        <authorList>
            <person name="Fulton L."/>
            <person name="Clifton S."/>
            <person name="Fulton B."/>
            <person name="Xu J."/>
            <person name="Minx P."/>
            <person name="Pepin K.H."/>
            <person name="Johnson M."/>
            <person name="Thiruvilangam P."/>
            <person name="Bhonagiri V."/>
            <person name="Nash W.E."/>
            <person name="Mardis E.R."/>
            <person name="Wilson R.K."/>
        </authorList>
    </citation>
    <scope>NUCLEOTIDE SEQUENCE [LARGE SCALE GENOMIC DNA]</scope>
    <source>
        <strain evidence="1 2">DSM 17393</strain>
    </source>
</reference>
<accession>B3CBE6</accession>
<organism evidence="1 2">
    <name type="scientific">Bacteroides intestinalis DSM 17393</name>
    <dbReference type="NCBI Taxonomy" id="471870"/>
    <lineage>
        <taxon>Bacteria</taxon>
        <taxon>Pseudomonadati</taxon>
        <taxon>Bacteroidota</taxon>
        <taxon>Bacteroidia</taxon>
        <taxon>Bacteroidales</taxon>
        <taxon>Bacteroidaceae</taxon>
        <taxon>Bacteroides</taxon>
    </lineage>
</organism>
<reference evidence="1 2" key="1">
    <citation type="submission" date="2008-04" db="EMBL/GenBank/DDBJ databases">
        <title>Draft genome sequence of Bacteroides intestinalis (DSM 17393).</title>
        <authorList>
            <person name="Sudarsanam P."/>
            <person name="Ley R."/>
            <person name="Guruge J."/>
            <person name="Turnbaugh P.J."/>
            <person name="Mahowald M."/>
            <person name="Liep D."/>
            <person name="Gordon J."/>
        </authorList>
    </citation>
    <scope>NUCLEOTIDE SEQUENCE [LARGE SCALE GENOMIC DNA]</scope>
    <source>
        <strain evidence="1 2">DSM 17393</strain>
    </source>
</reference>
<proteinExistence type="predicted"/>
<gene>
    <name evidence="1" type="ORF">BACINT_03533</name>
</gene>
<dbReference type="EMBL" id="ABJL02000008">
    <property type="protein sequence ID" value="EDV04398.1"/>
    <property type="molecule type" value="Genomic_DNA"/>
</dbReference>
<protein>
    <submittedName>
        <fullName evidence="1">Uncharacterized protein</fullName>
    </submittedName>
</protein>
<dbReference type="STRING" id="471870.BACINT_03533"/>
<evidence type="ECO:0000313" key="2">
    <source>
        <dbReference type="Proteomes" id="UP000004596"/>
    </source>
</evidence>
<dbReference type="AlphaFoldDB" id="B3CBE6"/>